<proteinExistence type="predicted"/>
<keyword evidence="4" id="KW-1185">Reference proteome</keyword>
<dbReference type="eggNOG" id="COG4932">
    <property type="taxonomic scope" value="Bacteria"/>
</dbReference>
<dbReference type="STRING" id="1133569.FD21_GL001126"/>
<gene>
    <name evidence="3" type="ORF">FD21_GL001126</name>
</gene>
<dbReference type="OrthoDB" id="2329985at2"/>
<dbReference type="AlphaFoldDB" id="A0A0R2CEV0"/>
<reference evidence="3 4" key="1">
    <citation type="journal article" date="2015" name="Genome Announc.">
        <title>Expanding the biotechnology potential of lactobacilli through comparative genomics of 213 strains and associated genera.</title>
        <authorList>
            <person name="Sun Z."/>
            <person name="Harris H.M."/>
            <person name="McCann A."/>
            <person name="Guo C."/>
            <person name="Argimon S."/>
            <person name="Zhang W."/>
            <person name="Yang X."/>
            <person name="Jeffery I.B."/>
            <person name="Cooney J.C."/>
            <person name="Kagawa T.F."/>
            <person name="Liu W."/>
            <person name="Song Y."/>
            <person name="Salvetti E."/>
            <person name="Wrobel A."/>
            <person name="Rasinkangas P."/>
            <person name="Parkhill J."/>
            <person name="Rea M.C."/>
            <person name="O'Sullivan O."/>
            <person name="Ritari J."/>
            <person name="Douillard F.P."/>
            <person name="Paul Ross R."/>
            <person name="Yang R."/>
            <person name="Briner A.E."/>
            <person name="Felis G.E."/>
            <person name="de Vos W.M."/>
            <person name="Barrangou R."/>
            <person name="Klaenhammer T.R."/>
            <person name="Caufield P.W."/>
            <person name="Cui Y."/>
            <person name="Zhang H."/>
            <person name="O'Toole P.W."/>
        </authorList>
    </citation>
    <scope>NUCLEOTIDE SEQUENCE [LARGE SCALE GENOMIC DNA]</scope>
    <source>
        <strain evidence="3 4">DSM 20605</strain>
    </source>
</reference>
<dbReference type="Pfam" id="PF06458">
    <property type="entry name" value="MucBP"/>
    <property type="match status" value="2"/>
</dbReference>
<accession>A0A0R2CEV0</accession>
<evidence type="ECO:0000313" key="3">
    <source>
        <dbReference type="EMBL" id="KRM89618.1"/>
    </source>
</evidence>
<name>A0A0R2CEV0_9LACO</name>
<comment type="caution">
    <text evidence="3">The sequence shown here is derived from an EMBL/GenBank/DDBJ whole genome shotgun (WGS) entry which is preliminary data.</text>
</comment>
<organism evidence="3 4">
    <name type="scientific">Liquorilactobacillus vini DSM 20605</name>
    <dbReference type="NCBI Taxonomy" id="1133569"/>
    <lineage>
        <taxon>Bacteria</taxon>
        <taxon>Bacillati</taxon>
        <taxon>Bacillota</taxon>
        <taxon>Bacilli</taxon>
        <taxon>Lactobacillales</taxon>
        <taxon>Lactobacillaceae</taxon>
        <taxon>Liquorilactobacillus</taxon>
    </lineage>
</organism>
<feature type="domain" description="MucBP" evidence="2">
    <location>
        <begin position="60"/>
        <end position="116"/>
    </location>
</feature>
<evidence type="ECO:0000313" key="4">
    <source>
        <dbReference type="Proteomes" id="UP000051576"/>
    </source>
</evidence>
<keyword evidence="1" id="KW-0677">Repeat</keyword>
<dbReference type="RefSeq" id="WP_010580438.1">
    <property type="nucleotide sequence ID" value="NZ_AHYZ01000080.1"/>
</dbReference>
<dbReference type="EMBL" id="AYYX01000003">
    <property type="protein sequence ID" value="KRM89618.1"/>
    <property type="molecule type" value="Genomic_DNA"/>
</dbReference>
<dbReference type="InterPro" id="IPR009459">
    <property type="entry name" value="MucBP_dom"/>
</dbReference>
<dbReference type="Proteomes" id="UP000051576">
    <property type="component" value="Unassembled WGS sequence"/>
</dbReference>
<evidence type="ECO:0000259" key="2">
    <source>
        <dbReference type="Pfam" id="PF06458"/>
    </source>
</evidence>
<feature type="domain" description="MucBP" evidence="2">
    <location>
        <begin position="126"/>
        <end position="189"/>
    </location>
</feature>
<evidence type="ECO:0000256" key="1">
    <source>
        <dbReference type="ARBA" id="ARBA00022737"/>
    </source>
</evidence>
<protein>
    <recommendedName>
        <fullName evidence="2">MucBP domain-containing protein</fullName>
    </recommendedName>
</protein>
<dbReference type="PATRIC" id="fig|1133569.4.peg.1255"/>
<sequence>MSFKDFLQKIFSFRDQNDQFQNKERFSNSDTFLTTHHDLTPQKEAVADLQVQHSTQDALVLVIYQDDHQREIARPQLISGKLGEMINFKLRPLPNYDLINIHGFSRTFFSQYAITVFIYRKQDGAPIFVNFIDFEKSSQLHKPLFLRGKIGEAFQIYPPEFNGYKLASVAGKIKGFYTSSIQFTTIYYQKKDWESVKVFTAFLKIKKFTPAFKHVEDHNSFLNLHPKTTWKVFKRLLKNNHEIWLDLGSFWVKYQKDQMFLETELLSTIKLPQKAKLIALNQTARISFVANKKVSFFDIPNGNLIGRLKDGQQVIVSAKILVDKTDWYKLIGYGWIPGYYLS</sequence>
<dbReference type="Gene3D" id="3.10.20.320">
    <property type="entry name" value="Putative peptidoglycan bound protein (lpxtg motif)"/>
    <property type="match status" value="1"/>
</dbReference>